<keyword evidence="1" id="KW-0472">Membrane</keyword>
<protein>
    <submittedName>
        <fullName evidence="2">Uncharacterized protein</fullName>
    </submittedName>
</protein>
<evidence type="ECO:0000256" key="1">
    <source>
        <dbReference type="SAM" id="Phobius"/>
    </source>
</evidence>
<feature type="transmembrane region" description="Helical" evidence="1">
    <location>
        <begin position="21"/>
        <end position="48"/>
    </location>
</feature>
<reference evidence="2 3" key="1">
    <citation type="journal article" date="2018" name="Nat. Genet.">
        <title>The Rosa genome provides new insights in the design of modern roses.</title>
        <authorList>
            <person name="Bendahmane M."/>
        </authorList>
    </citation>
    <scope>NUCLEOTIDE SEQUENCE [LARGE SCALE GENOMIC DNA]</scope>
    <source>
        <strain evidence="3">cv. Old Blush</strain>
    </source>
</reference>
<comment type="caution">
    <text evidence="2">The sequence shown here is derived from an EMBL/GenBank/DDBJ whole genome shotgun (WGS) entry which is preliminary data.</text>
</comment>
<evidence type="ECO:0000313" key="3">
    <source>
        <dbReference type="Proteomes" id="UP000238479"/>
    </source>
</evidence>
<dbReference type="AlphaFoldDB" id="A0A2P6QRT9"/>
<sequence>MIVCICCEHVYGYFTVTRDLFFLHLLLFWGCYSIDWFDLGIGVPLMFFHE</sequence>
<dbReference type="EMBL" id="PDCK01000042">
    <property type="protein sequence ID" value="PRQ36867.1"/>
    <property type="molecule type" value="Genomic_DNA"/>
</dbReference>
<accession>A0A2P6QRT9</accession>
<gene>
    <name evidence="2" type="ORF">RchiOBHm_Chr4g0396301</name>
</gene>
<keyword evidence="3" id="KW-1185">Reference proteome</keyword>
<proteinExistence type="predicted"/>
<keyword evidence="1" id="KW-1133">Transmembrane helix</keyword>
<keyword evidence="1" id="KW-0812">Transmembrane</keyword>
<name>A0A2P6QRT9_ROSCH</name>
<dbReference type="Proteomes" id="UP000238479">
    <property type="component" value="Chromosome 4"/>
</dbReference>
<dbReference type="Gramene" id="PRQ36867">
    <property type="protein sequence ID" value="PRQ36867"/>
    <property type="gene ID" value="RchiOBHm_Chr4g0396301"/>
</dbReference>
<evidence type="ECO:0000313" key="2">
    <source>
        <dbReference type="EMBL" id="PRQ36867.1"/>
    </source>
</evidence>
<organism evidence="2 3">
    <name type="scientific">Rosa chinensis</name>
    <name type="common">China rose</name>
    <dbReference type="NCBI Taxonomy" id="74649"/>
    <lineage>
        <taxon>Eukaryota</taxon>
        <taxon>Viridiplantae</taxon>
        <taxon>Streptophyta</taxon>
        <taxon>Embryophyta</taxon>
        <taxon>Tracheophyta</taxon>
        <taxon>Spermatophyta</taxon>
        <taxon>Magnoliopsida</taxon>
        <taxon>eudicotyledons</taxon>
        <taxon>Gunneridae</taxon>
        <taxon>Pentapetalae</taxon>
        <taxon>rosids</taxon>
        <taxon>fabids</taxon>
        <taxon>Rosales</taxon>
        <taxon>Rosaceae</taxon>
        <taxon>Rosoideae</taxon>
        <taxon>Rosoideae incertae sedis</taxon>
        <taxon>Rosa</taxon>
    </lineage>
</organism>